<dbReference type="SUPFAM" id="SSF46689">
    <property type="entry name" value="Homeodomain-like"/>
    <property type="match status" value="2"/>
</dbReference>
<dbReference type="Proteomes" id="UP000515873">
    <property type="component" value="Chromosome"/>
</dbReference>
<dbReference type="PANTHER" id="PTHR46796:SF14">
    <property type="entry name" value="TRANSCRIPTIONAL REGULATORY PROTEIN"/>
    <property type="match status" value="1"/>
</dbReference>
<dbReference type="GO" id="GO:0003700">
    <property type="term" value="F:DNA-binding transcription factor activity"/>
    <property type="evidence" value="ECO:0007669"/>
    <property type="project" value="InterPro"/>
</dbReference>
<reference evidence="5 6" key="1">
    <citation type="submission" date="2020-08" db="EMBL/GenBank/DDBJ databases">
        <title>Dyella sp. G9 isolated from forest soil.</title>
        <authorList>
            <person name="Fu J."/>
            <person name="Qiu L."/>
        </authorList>
    </citation>
    <scope>NUCLEOTIDE SEQUENCE [LARGE SCALE GENOMIC DNA]</scope>
    <source>
        <strain evidence="5 6">G9</strain>
    </source>
</reference>
<dbReference type="InterPro" id="IPR009057">
    <property type="entry name" value="Homeodomain-like_sf"/>
</dbReference>
<evidence type="ECO:0000256" key="2">
    <source>
        <dbReference type="ARBA" id="ARBA00023125"/>
    </source>
</evidence>
<evidence type="ECO:0000313" key="6">
    <source>
        <dbReference type="Proteomes" id="UP000515873"/>
    </source>
</evidence>
<name>A0A7G8Q3K1_9GAMM</name>
<evidence type="ECO:0000256" key="3">
    <source>
        <dbReference type="ARBA" id="ARBA00023163"/>
    </source>
</evidence>
<dbReference type="GO" id="GO:0043565">
    <property type="term" value="F:sequence-specific DNA binding"/>
    <property type="evidence" value="ECO:0007669"/>
    <property type="project" value="InterPro"/>
</dbReference>
<evidence type="ECO:0000256" key="1">
    <source>
        <dbReference type="ARBA" id="ARBA00023015"/>
    </source>
</evidence>
<dbReference type="PROSITE" id="PS01124">
    <property type="entry name" value="HTH_ARAC_FAMILY_2"/>
    <property type="match status" value="1"/>
</dbReference>
<gene>
    <name evidence="5" type="ORF">H8F01_20350</name>
</gene>
<accession>A0A7G8Q3K1</accession>
<evidence type="ECO:0000313" key="5">
    <source>
        <dbReference type="EMBL" id="QNK01359.1"/>
    </source>
</evidence>
<dbReference type="InterPro" id="IPR018060">
    <property type="entry name" value="HTH_AraC"/>
</dbReference>
<dbReference type="SMART" id="SM00342">
    <property type="entry name" value="HTH_ARAC"/>
    <property type="match status" value="1"/>
</dbReference>
<dbReference type="RefSeq" id="WP_187056821.1">
    <property type="nucleotide sequence ID" value="NZ_CP060412.1"/>
</dbReference>
<keyword evidence="1" id="KW-0805">Transcription regulation</keyword>
<dbReference type="PANTHER" id="PTHR46796">
    <property type="entry name" value="HTH-TYPE TRANSCRIPTIONAL ACTIVATOR RHAS-RELATED"/>
    <property type="match status" value="1"/>
</dbReference>
<dbReference type="AlphaFoldDB" id="A0A7G8Q3K1"/>
<sequence>MPYWSHQIYDVPSHRGDRVIDSGVGLQLVRMSGSDLARHPLRYRGDMAILVVIPYDGCLTLRLGAEKTVCIDGDRSVWLLGLERGVVIDGSHDAAFIAMKVTLIALERLTLKRGVRFGGSSAPTRYPADCALESAIDALCEYAFSGNEDGKDNPVFSSAVGTAIQYHLLRGYGGMASQHNDAGGALAPWQLKLVKEWVLGHLGVKPNAATLARMCGISVSHFRRAFLVSTGTTLQRWIVQQRVKQVCRDLVGTCLTTADVAQRWGFSDQSHLTRSFAAVLGTTPARWRRAHLADATRLTTGSLISEPLAPHESASFTKVPMPFAWLHGRGPSPSRMAEAHELPFQLPGE</sequence>
<feature type="domain" description="HTH araC/xylS-type" evidence="4">
    <location>
        <begin position="192"/>
        <end position="290"/>
    </location>
</feature>
<proteinExistence type="predicted"/>
<organism evidence="5 6">
    <name type="scientific">Dyella telluris</name>
    <dbReference type="NCBI Taxonomy" id="2763498"/>
    <lineage>
        <taxon>Bacteria</taxon>
        <taxon>Pseudomonadati</taxon>
        <taxon>Pseudomonadota</taxon>
        <taxon>Gammaproteobacteria</taxon>
        <taxon>Lysobacterales</taxon>
        <taxon>Rhodanobacteraceae</taxon>
        <taxon>Dyella</taxon>
    </lineage>
</organism>
<keyword evidence="3" id="KW-0804">Transcription</keyword>
<keyword evidence="2" id="KW-0238">DNA-binding</keyword>
<dbReference type="Gene3D" id="1.10.10.60">
    <property type="entry name" value="Homeodomain-like"/>
    <property type="match status" value="1"/>
</dbReference>
<keyword evidence="6" id="KW-1185">Reference proteome</keyword>
<dbReference type="InterPro" id="IPR050204">
    <property type="entry name" value="AraC_XylS_family_regulators"/>
</dbReference>
<evidence type="ECO:0000259" key="4">
    <source>
        <dbReference type="PROSITE" id="PS01124"/>
    </source>
</evidence>
<dbReference type="EMBL" id="CP060412">
    <property type="protein sequence ID" value="QNK01359.1"/>
    <property type="molecule type" value="Genomic_DNA"/>
</dbReference>
<dbReference type="KEGG" id="dtl:H8F01_20350"/>
<protein>
    <submittedName>
        <fullName evidence="5">Helix-turn-helix transcriptional regulator</fullName>
    </submittedName>
</protein>
<dbReference type="Pfam" id="PF12833">
    <property type="entry name" value="HTH_18"/>
    <property type="match status" value="1"/>
</dbReference>